<dbReference type="AlphaFoldDB" id="A0A1I6R4M5"/>
<keyword evidence="1" id="KW-0472">Membrane</keyword>
<dbReference type="Proteomes" id="UP000321773">
    <property type="component" value="Unassembled WGS sequence"/>
</dbReference>
<dbReference type="OrthoDB" id="9797988at2"/>
<name>A0A1I6R4M5_9BACI</name>
<dbReference type="RefSeq" id="WP_089853148.1">
    <property type="nucleotide sequence ID" value="NZ_BJWJ01000004.1"/>
</dbReference>
<reference evidence="3 4" key="1">
    <citation type="submission" date="2016-10" db="EMBL/GenBank/DDBJ databases">
        <authorList>
            <person name="de Groot N.N."/>
        </authorList>
    </citation>
    <scope>NUCLEOTIDE SEQUENCE [LARGE SCALE GENOMIC DNA]</scope>
    <source>
        <strain evidence="3 4">DSM 17074</strain>
    </source>
</reference>
<accession>A0A1I6R4M5</accession>
<evidence type="ECO:0000256" key="1">
    <source>
        <dbReference type="SAM" id="Phobius"/>
    </source>
</evidence>
<dbReference type="NCBIfam" id="TIGR02838">
    <property type="entry name" value="spore_V_AC"/>
    <property type="match status" value="1"/>
</dbReference>
<evidence type="ECO:0000313" key="4">
    <source>
        <dbReference type="Proteomes" id="UP000199139"/>
    </source>
</evidence>
<dbReference type="EMBL" id="BJWJ01000004">
    <property type="protein sequence ID" value="GEM03561.1"/>
    <property type="molecule type" value="Genomic_DNA"/>
</dbReference>
<keyword evidence="1" id="KW-0812">Transmembrane</keyword>
<feature type="transmembrane region" description="Helical" evidence="1">
    <location>
        <begin position="123"/>
        <end position="143"/>
    </location>
</feature>
<feature type="transmembrane region" description="Helical" evidence="1">
    <location>
        <begin position="27"/>
        <end position="47"/>
    </location>
</feature>
<evidence type="ECO:0000313" key="5">
    <source>
        <dbReference type="Proteomes" id="UP000321773"/>
    </source>
</evidence>
<feature type="transmembrane region" description="Helical" evidence="1">
    <location>
        <begin position="59"/>
        <end position="76"/>
    </location>
</feature>
<organism evidence="3 4">
    <name type="scientific">Halolactibacillus miurensis</name>
    <dbReference type="NCBI Taxonomy" id="306541"/>
    <lineage>
        <taxon>Bacteria</taxon>
        <taxon>Bacillati</taxon>
        <taxon>Bacillota</taxon>
        <taxon>Bacilli</taxon>
        <taxon>Bacillales</taxon>
        <taxon>Bacillaceae</taxon>
        <taxon>Halolactibacillus</taxon>
    </lineage>
</organism>
<reference evidence="2 5" key="2">
    <citation type="submission" date="2019-07" db="EMBL/GenBank/DDBJ databases">
        <title>Whole genome shotgun sequence of Halolactibacillus miurensis NBRC 100873.</title>
        <authorList>
            <person name="Hosoyama A."/>
            <person name="Uohara A."/>
            <person name="Ohji S."/>
            <person name="Ichikawa N."/>
        </authorList>
    </citation>
    <scope>NUCLEOTIDE SEQUENCE [LARGE SCALE GENOMIC DNA]</scope>
    <source>
        <strain evidence="2 5">NBRC 100873</strain>
    </source>
</reference>
<evidence type="ECO:0000313" key="2">
    <source>
        <dbReference type="EMBL" id="GEM03561.1"/>
    </source>
</evidence>
<keyword evidence="5" id="KW-1185">Reference proteome</keyword>
<dbReference type="InterPro" id="IPR014203">
    <property type="entry name" value="Spore_V_AC"/>
</dbReference>
<keyword evidence="1" id="KW-1133">Transmembrane helix</keyword>
<dbReference type="EMBL" id="FPAI01000005">
    <property type="protein sequence ID" value="SFS59697.1"/>
    <property type="molecule type" value="Genomic_DNA"/>
</dbReference>
<proteinExistence type="predicted"/>
<dbReference type="InterPro" id="IPR005562">
    <property type="entry name" value="SpoVA"/>
</dbReference>
<evidence type="ECO:0000313" key="3">
    <source>
        <dbReference type="EMBL" id="SFS59697.1"/>
    </source>
</evidence>
<sequence>MNNKLFHTVAEKHNPPRPLLKNCVMSFIFGGVICAFGQCISLFYLYFFDFSEETVGDPTVATLILITMLLTGFGVYDKIAQIAGAGTMVPVTGFGNAVIASAIEHKSEGYVLGVGGNIFKLAGSVILFGVFASFVIALIKLILT</sequence>
<dbReference type="PANTHER" id="PTHR38450">
    <property type="entry name" value="STAGE V SPORULATION PROTEIN AC-RELATED"/>
    <property type="match status" value="1"/>
</dbReference>
<gene>
    <name evidence="2" type="ORF">HMI01_05490</name>
    <name evidence="3" type="ORF">SAMN05421668_105127</name>
</gene>
<dbReference type="PANTHER" id="PTHR38450:SF1">
    <property type="entry name" value="STAGE V SPORULATION PROTEIN AC"/>
    <property type="match status" value="1"/>
</dbReference>
<feature type="transmembrane region" description="Helical" evidence="1">
    <location>
        <begin position="83"/>
        <end position="103"/>
    </location>
</feature>
<dbReference type="Pfam" id="PF03862">
    <property type="entry name" value="SpoVAC_SpoVAEB"/>
    <property type="match status" value="1"/>
</dbReference>
<protein>
    <submittedName>
        <fullName evidence="3">Stage V sporulation protein AC</fullName>
    </submittedName>
</protein>
<dbReference type="STRING" id="306541.SAMN05421668_105127"/>
<dbReference type="Proteomes" id="UP000199139">
    <property type="component" value="Unassembled WGS sequence"/>
</dbReference>